<evidence type="ECO:0000313" key="3">
    <source>
        <dbReference type="Proteomes" id="UP000232688"/>
    </source>
</evidence>
<sequence length="131" mass="15433">MEICCIDLKQINYSPKKEIVGDFAKTQWCRKFYIPTWSEKEIEISIQENITTSLLETLENKFELCATSSFGSNKLCNQTSNFLGDEYTHKLIHVHTNLEESNEGNGPYTPLPSAFWVRIYYRYMFREIEEL</sequence>
<evidence type="ECO:0000313" key="4">
    <source>
        <dbReference type="Proteomes" id="UP000232722"/>
    </source>
</evidence>
<gene>
    <name evidence="2" type="ORF">RhiirA1_447852</name>
    <name evidence="1" type="ORF">RhiirA5_407440</name>
</gene>
<reference evidence="1 4" key="1">
    <citation type="submission" date="2016-04" db="EMBL/GenBank/DDBJ databases">
        <title>Genome analyses suggest a sexual origin of heterokaryosis in a supposedly ancient asexual fungus.</title>
        <authorList>
            <person name="Ropars J."/>
            <person name="Sedzielewska K."/>
            <person name="Noel J."/>
            <person name="Charron P."/>
            <person name="Farinelli L."/>
            <person name="Marton T."/>
            <person name="Kruger M."/>
            <person name="Pelin A."/>
            <person name="Brachmann A."/>
            <person name="Corradi N."/>
        </authorList>
    </citation>
    <scope>NUCLEOTIDE SEQUENCE [LARGE SCALE GENOMIC DNA]</scope>
    <source>
        <strain evidence="1 4">A5</strain>
    </source>
</reference>
<proteinExistence type="predicted"/>
<dbReference type="Proteomes" id="UP000232722">
    <property type="component" value="Unassembled WGS sequence"/>
</dbReference>
<protein>
    <submittedName>
        <fullName evidence="2">Uncharacterized protein</fullName>
    </submittedName>
</protein>
<dbReference type="AlphaFoldDB" id="A0A2I1DYT5"/>
<reference evidence="2 3" key="4">
    <citation type="submission" date="2017-10" db="EMBL/GenBank/DDBJ databases">
        <title>Genome analyses suggest a sexual origin of heterokaryosis in a supposedly ancient asexual fungus.</title>
        <authorList>
            <person name="Corradi N."/>
            <person name="Sedzielewska K."/>
            <person name="Noel J."/>
            <person name="Charron P."/>
            <person name="Farinelli L."/>
            <person name="Marton T."/>
            <person name="Kruger M."/>
            <person name="Pelin A."/>
            <person name="Brachmann A."/>
            <person name="Corradi N."/>
        </authorList>
    </citation>
    <scope>NUCLEOTIDE SEQUENCE [LARGE SCALE GENOMIC DNA]</scope>
    <source>
        <strain evidence="2 3">A1</strain>
    </source>
</reference>
<dbReference type="VEuPathDB" id="FungiDB:RhiirA1_447852"/>
<dbReference type="Proteomes" id="UP000232688">
    <property type="component" value="Unassembled WGS sequence"/>
</dbReference>
<dbReference type="EMBL" id="LLXJ01000061">
    <property type="protein sequence ID" value="PKC16086.1"/>
    <property type="molecule type" value="Genomic_DNA"/>
</dbReference>
<name>A0A2I1DYT5_9GLOM</name>
<dbReference type="OrthoDB" id="2143764at2759"/>
<reference evidence="1 4" key="2">
    <citation type="submission" date="2017-09" db="EMBL/GenBank/DDBJ databases">
        <title>Extensive intraspecific genome diversity in a model arbuscular mycorrhizal fungus.</title>
        <authorList>
            <person name="Chen E.C."/>
            <person name="Morin E."/>
            <person name="Beaudet D."/>
            <person name="Noel J."/>
            <person name="Ndikumana S."/>
            <person name="Charron P."/>
            <person name="St-Onge C."/>
            <person name="Giorgi J."/>
            <person name="Grigoriev I.V."/>
            <person name="Roux C."/>
            <person name="Martin F.M."/>
            <person name="Corradi N."/>
        </authorList>
    </citation>
    <scope>NUCLEOTIDE SEQUENCE [LARGE SCALE GENOMIC DNA]</scope>
    <source>
        <strain evidence="1 4">A5</strain>
    </source>
</reference>
<evidence type="ECO:0000313" key="1">
    <source>
        <dbReference type="EMBL" id="PKC16086.1"/>
    </source>
</evidence>
<accession>A0A2I1DYT5</accession>
<evidence type="ECO:0000313" key="2">
    <source>
        <dbReference type="EMBL" id="PKC76214.1"/>
    </source>
</evidence>
<reference evidence="2 3" key="3">
    <citation type="submission" date="2017-10" db="EMBL/GenBank/DDBJ databases">
        <title>Extensive intraspecific genome diversity in a model arbuscular mycorrhizal fungus.</title>
        <authorList>
            <person name="Chen E.C.H."/>
            <person name="Morin E."/>
            <person name="Baudet D."/>
            <person name="Noel J."/>
            <person name="Ndikumana S."/>
            <person name="Charron P."/>
            <person name="St-Onge C."/>
            <person name="Giorgi J."/>
            <person name="Grigoriev I.V."/>
            <person name="Roux C."/>
            <person name="Martin F.M."/>
            <person name="Corradi N."/>
        </authorList>
    </citation>
    <scope>NUCLEOTIDE SEQUENCE [LARGE SCALE GENOMIC DNA]</scope>
    <source>
        <strain evidence="2 3">A1</strain>
    </source>
</reference>
<comment type="caution">
    <text evidence="2">The sequence shown here is derived from an EMBL/GenBank/DDBJ whole genome shotgun (WGS) entry which is preliminary data.</text>
</comment>
<organism evidence="2 3">
    <name type="scientific">Rhizophagus irregularis</name>
    <dbReference type="NCBI Taxonomy" id="588596"/>
    <lineage>
        <taxon>Eukaryota</taxon>
        <taxon>Fungi</taxon>
        <taxon>Fungi incertae sedis</taxon>
        <taxon>Mucoromycota</taxon>
        <taxon>Glomeromycotina</taxon>
        <taxon>Glomeromycetes</taxon>
        <taxon>Glomerales</taxon>
        <taxon>Glomeraceae</taxon>
        <taxon>Rhizophagus</taxon>
    </lineage>
</organism>
<dbReference type="EMBL" id="LLXH01000006">
    <property type="protein sequence ID" value="PKC76214.1"/>
    <property type="molecule type" value="Genomic_DNA"/>
</dbReference>